<dbReference type="EMBL" id="LAVV01010885">
    <property type="protein sequence ID" value="KNZ48467.1"/>
    <property type="molecule type" value="Genomic_DNA"/>
</dbReference>
<keyword evidence="1" id="KW-0812">Transmembrane</keyword>
<proteinExistence type="predicted"/>
<feature type="transmembrane region" description="Helical" evidence="1">
    <location>
        <begin position="127"/>
        <end position="146"/>
    </location>
</feature>
<reference evidence="2 3" key="1">
    <citation type="submission" date="2015-08" db="EMBL/GenBank/DDBJ databases">
        <title>Next Generation Sequencing and Analysis of the Genome of Puccinia sorghi L Schw, the Causal Agent of Maize Common Rust.</title>
        <authorList>
            <person name="Rochi L."/>
            <person name="Burguener G."/>
            <person name="Darino M."/>
            <person name="Turjanski A."/>
            <person name="Kreff E."/>
            <person name="Dieguez M.J."/>
            <person name="Sacco F."/>
        </authorList>
    </citation>
    <scope>NUCLEOTIDE SEQUENCE [LARGE SCALE GENOMIC DNA]</scope>
    <source>
        <strain evidence="2 3">RO10H11247</strain>
    </source>
</reference>
<dbReference type="Proteomes" id="UP000037035">
    <property type="component" value="Unassembled WGS sequence"/>
</dbReference>
<accession>A0A0L6UJM3</accession>
<dbReference type="VEuPathDB" id="FungiDB:VP01_564g1"/>
<name>A0A0L6UJM3_9BASI</name>
<protein>
    <submittedName>
        <fullName evidence="2">Putative signal peptide protein</fullName>
    </submittedName>
</protein>
<evidence type="ECO:0000256" key="1">
    <source>
        <dbReference type="SAM" id="Phobius"/>
    </source>
</evidence>
<organism evidence="2 3">
    <name type="scientific">Puccinia sorghi</name>
    <dbReference type="NCBI Taxonomy" id="27349"/>
    <lineage>
        <taxon>Eukaryota</taxon>
        <taxon>Fungi</taxon>
        <taxon>Dikarya</taxon>
        <taxon>Basidiomycota</taxon>
        <taxon>Pucciniomycotina</taxon>
        <taxon>Pucciniomycetes</taxon>
        <taxon>Pucciniales</taxon>
        <taxon>Pucciniaceae</taxon>
        <taxon>Puccinia</taxon>
    </lineage>
</organism>
<evidence type="ECO:0000313" key="2">
    <source>
        <dbReference type="EMBL" id="KNZ48467.1"/>
    </source>
</evidence>
<keyword evidence="1" id="KW-1133">Transmembrane helix</keyword>
<evidence type="ECO:0000313" key="3">
    <source>
        <dbReference type="Proteomes" id="UP000037035"/>
    </source>
</evidence>
<comment type="caution">
    <text evidence="2">The sequence shown here is derived from an EMBL/GenBank/DDBJ whole genome shotgun (WGS) entry which is preliminary data.</text>
</comment>
<keyword evidence="3" id="KW-1185">Reference proteome</keyword>
<feature type="transmembrane region" description="Helical" evidence="1">
    <location>
        <begin position="153"/>
        <end position="171"/>
    </location>
</feature>
<feature type="transmembrane region" description="Helical" evidence="1">
    <location>
        <begin position="244"/>
        <end position="264"/>
    </location>
</feature>
<sequence>MLIVLPPLLLLHPPLYPDVPIIDWMLDLNLNAQYIFTSSSFYLVLSQFDLLPRIFEQFILLLRRVRQNPSHLLIQLDVSPSGFSETELACLVSMMTRIKHVQTLYLPLSCPPIHCQPTNLPLPTYNFHLKTIIIFFLPFSTLIYFLNSTSSHLACLADPILAPTIVFFLLFTCTNGLPPSFPQADSSQSLANPCRQSTCTQAGLCTQKGQMQFQTPLFFTCNTHLLNKSITSERFLMPIFPYSFPHSFLPLLLALHLFIFSLRGKYIAKDLETCKINMCFFSQKFFYEIMSLMILCQKVFHICVKSFIYVLQRFLWLKVNFQQKSTGLGTLVLQSLTGGHTSVHLPTKSWGPCDLTCPWDML</sequence>
<dbReference type="AlphaFoldDB" id="A0A0L6UJM3"/>
<gene>
    <name evidence="2" type="ORF">VP01_564g1</name>
</gene>
<keyword evidence="1" id="KW-0472">Membrane</keyword>